<proteinExistence type="predicted"/>
<organism evidence="2 3">
    <name type="scientific">Gonapodya prolifera (strain JEL478)</name>
    <name type="common">Monoblepharis prolifera</name>
    <dbReference type="NCBI Taxonomy" id="1344416"/>
    <lineage>
        <taxon>Eukaryota</taxon>
        <taxon>Fungi</taxon>
        <taxon>Fungi incertae sedis</taxon>
        <taxon>Chytridiomycota</taxon>
        <taxon>Chytridiomycota incertae sedis</taxon>
        <taxon>Monoblepharidomycetes</taxon>
        <taxon>Monoblepharidales</taxon>
        <taxon>Gonapodyaceae</taxon>
        <taxon>Gonapodya</taxon>
    </lineage>
</organism>
<evidence type="ECO:0000313" key="2">
    <source>
        <dbReference type="EMBL" id="KXS10195.1"/>
    </source>
</evidence>
<feature type="compositionally biased region" description="Basic and acidic residues" evidence="1">
    <location>
        <begin position="324"/>
        <end position="336"/>
    </location>
</feature>
<dbReference type="OrthoDB" id="7344096at2759"/>
<evidence type="ECO:0000313" key="3">
    <source>
        <dbReference type="Proteomes" id="UP000070544"/>
    </source>
</evidence>
<feature type="region of interest" description="Disordered" evidence="1">
    <location>
        <begin position="425"/>
        <end position="458"/>
    </location>
</feature>
<keyword evidence="3" id="KW-1185">Reference proteome</keyword>
<feature type="compositionally biased region" description="Pro residues" evidence="1">
    <location>
        <begin position="434"/>
        <end position="452"/>
    </location>
</feature>
<sequence length="615" mass="67220">METITAHHDPPNTISSDLDTLRTVDAASAAPHEPNPNPSPIASRRAFSEPVIGEDVERVALALDTSRSLVAPAIASRIPVARRVLTTDWKQLGKRAAVIGCVNEGGGLHCDFANPDQYMIPLQDQWLECADPKHRDRNTTYYRLFPLHRVTFIPDLNRTKPPFLPRPLDDTSPHIHPLAEIFGFGWTKGRERTCRWRSARGCSSKLKRCGTSRKVVVDHNGLVRWRTTREPIDTTLASLHTNADVLEYLHSRPNPIAEELESTATELSEERSRPSLDVLPTASQALSGHHARHHSADGVQSTRLTKTLRKVVDAFVAASRQRSSRREGAGKMDPPREASTLAVPSAEIRLLSPGAGDIFSKQRRLSATVLVERLATTDPVQLKRRNSSRKSFAKDVEDTGVATEASLLVAAKQKLPDSAIIGERPGVIVSPPTDAIPPLPTPHATPNSPNPPSTHAQLPTVHLVPSTHELAHLNGAAALPIAEPGQLEIPPTPEHSTTARPQYGRRLGATPDENVEAGAETAQDALDVRDRNRIFIAMKEKGAYHHSSLAQGGAVRAAGGLVIEQGRLKLSASRNYADTNFERTIHHPCISKRKSPHCQATTDLLRLRSSLQSRT</sequence>
<dbReference type="Proteomes" id="UP000070544">
    <property type="component" value="Unassembled WGS sequence"/>
</dbReference>
<accession>A0A139A0Z6</accession>
<feature type="region of interest" description="Disordered" evidence="1">
    <location>
        <begin position="319"/>
        <end position="338"/>
    </location>
</feature>
<evidence type="ECO:0000256" key="1">
    <source>
        <dbReference type="SAM" id="MobiDB-lite"/>
    </source>
</evidence>
<name>A0A139A0Z6_GONPJ</name>
<dbReference type="EMBL" id="KQ965832">
    <property type="protein sequence ID" value="KXS10195.1"/>
    <property type="molecule type" value="Genomic_DNA"/>
</dbReference>
<reference evidence="2 3" key="1">
    <citation type="journal article" date="2015" name="Genome Biol. Evol.">
        <title>Phylogenomic analyses indicate that early fungi evolved digesting cell walls of algal ancestors of land plants.</title>
        <authorList>
            <person name="Chang Y."/>
            <person name="Wang S."/>
            <person name="Sekimoto S."/>
            <person name="Aerts A.L."/>
            <person name="Choi C."/>
            <person name="Clum A."/>
            <person name="LaButti K.M."/>
            <person name="Lindquist E.A."/>
            <person name="Yee Ngan C."/>
            <person name="Ohm R.A."/>
            <person name="Salamov A.A."/>
            <person name="Grigoriev I.V."/>
            <person name="Spatafora J.W."/>
            <person name="Berbee M.L."/>
        </authorList>
    </citation>
    <scope>NUCLEOTIDE SEQUENCE [LARGE SCALE GENOMIC DNA]</scope>
    <source>
        <strain evidence="2 3">JEL478</strain>
    </source>
</reference>
<gene>
    <name evidence="2" type="ORF">M427DRAFT_184264</name>
</gene>
<feature type="region of interest" description="Disordered" evidence="1">
    <location>
        <begin position="485"/>
        <end position="512"/>
    </location>
</feature>
<protein>
    <submittedName>
        <fullName evidence="2">Uncharacterized protein</fullName>
    </submittedName>
</protein>
<dbReference type="AlphaFoldDB" id="A0A139A0Z6"/>